<dbReference type="Proteomes" id="UP000695264">
    <property type="component" value="Unassembled WGS sequence"/>
</dbReference>
<dbReference type="InterPro" id="IPR035992">
    <property type="entry name" value="Ricin_B-like_lectins"/>
</dbReference>
<keyword evidence="5" id="KW-1185">Reference proteome</keyword>
<dbReference type="PROSITE" id="PS50231">
    <property type="entry name" value="RICIN_B_LECTIN"/>
    <property type="match status" value="1"/>
</dbReference>
<feature type="compositionally biased region" description="Basic and acidic residues" evidence="1">
    <location>
        <begin position="107"/>
        <end position="116"/>
    </location>
</feature>
<evidence type="ECO:0000259" key="3">
    <source>
        <dbReference type="SMART" id="SM00458"/>
    </source>
</evidence>
<sequence length="286" mass="30798">MAEPLPGRPNKPVLAGAAMAGAILVAVPLLIMATGRSGGGEEKTTNTGSGTVLEEDDGIAGQFVAESPSPSPSPSKKDEDEKEKEKPVPPPVAPPVAVESPSPSATPEKEAEEKNTVKKKKKKPSDLPPVLTRVLIKNNTNGTCVDIPGRGSGKMGGPIQHAGCDGSDEDNQLWNLEKMFDDKGPGGTPLFQIRNVIDSLCFDLPGNGGVDPATKVVQYKCWGANLNDNQLWWLDKRAEGRYWIRNLASNNMCLDSYEPGDPNKNLIIWHCTQESQNNHEWIITRG</sequence>
<evidence type="ECO:0000256" key="2">
    <source>
        <dbReference type="SAM" id="Phobius"/>
    </source>
</evidence>
<dbReference type="Gene3D" id="2.80.10.50">
    <property type="match status" value="1"/>
</dbReference>
<dbReference type="Pfam" id="PF00652">
    <property type="entry name" value="Ricin_B_lectin"/>
    <property type="match status" value="1"/>
</dbReference>
<dbReference type="InterPro" id="IPR000772">
    <property type="entry name" value="Ricin_B_lectin"/>
</dbReference>
<dbReference type="SUPFAM" id="SSF50370">
    <property type="entry name" value="Ricin B-like lectins"/>
    <property type="match status" value="1"/>
</dbReference>
<feature type="region of interest" description="Disordered" evidence="1">
    <location>
        <begin position="36"/>
        <end position="127"/>
    </location>
</feature>
<evidence type="ECO:0000313" key="4">
    <source>
        <dbReference type="EMBL" id="NJQ03184.1"/>
    </source>
</evidence>
<reference evidence="4 5" key="1">
    <citation type="submission" date="2020-03" db="EMBL/GenBank/DDBJ databases">
        <title>WGS of actinomycetes isolated from Thailand.</title>
        <authorList>
            <person name="Thawai C."/>
        </authorList>
    </citation>
    <scope>NUCLEOTIDE SEQUENCE [LARGE SCALE GENOMIC DNA]</scope>
    <source>
        <strain evidence="4 5">PLAI 1-29</strain>
    </source>
</reference>
<gene>
    <name evidence="4" type="ORF">HCK00_22275</name>
</gene>
<feature type="domain" description="Ricin B lectin" evidence="3">
    <location>
        <begin position="132"/>
        <end position="284"/>
    </location>
</feature>
<organism evidence="4 5">
    <name type="scientific">Streptomyces zingiberis</name>
    <dbReference type="NCBI Taxonomy" id="2053010"/>
    <lineage>
        <taxon>Bacteria</taxon>
        <taxon>Bacillati</taxon>
        <taxon>Actinomycetota</taxon>
        <taxon>Actinomycetes</taxon>
        <taxon>Kitasatosporales</taxon>
        <taxon>Streptomycetaceae</taxon>
        <taxon>Streptomyces</taxon>
    </lineage>
</organism>
<keyword evidence="2" id="KW-1133">Transmembrane helix</keyword>
<comment type="caution">
    <text evidence="4">The sequence shown here is derived from an EMBL/GenBank/DDBJ whole genome shotgun (WGS) entry which is preliminary data.</text>
</comment>
<dbReference type="SMART" id="SM00458">
    <property type="entry name" value="RICIN"/>
    <property type="match status" value="1"/>
</dbReference>
<feature type="compositionally biased region" description="Basic and acidic residues" evidence="1">
    <location>
        <begin position="75"/>
        <end position="87"/>
    </location>
</feature>
<evidence type="ECO:0000313" key="5">
    <source>
        <dbReference type="Proteomes" id="UP000695264"/>
    </source>
</evidence>
<protein>
    <submittedName>
        <fullName evidence="4">Ricin-type beta-trefoil lectin domain protein</fullName>
    </submittedName>
</protein>
<dbReference type="CDD" id="cd00161">
    <property type="entry name" value="beta-trefoil_Ricin-like"/>
    <property type="match status" value="1"/>
</dbReference>
<proteinExistence type="predicted"/>
<feature type="transmembrane region" description="Helical" evidence="2">
    <location>
        <begin position="12"/>
        <end position="33"/>
    </location>
</feature>
<accession>A0ABX1C8B4</accession>
<evidence type="ECO:0000256" key="1">
    <source>
        <dbReference type="SAM" id="MobiDB-lite"/>
    </source>
</evidence>
<dbReference type="EMBL" id="JAATEN010000022">
    <property type="protein sequence ID" value="NJQ03184.1"/>
    <property type="molecule type" value="Genomic_DNA"/>
</dbReference>
<name>A0ABX1C8B4_9ACTN</name>
<keyword evidence="2" id="KW-0472">Membrane</keyword>
<feature type="compositionally biased region" description="Low complexity" evidence="1">
    <location>
        <begin position="95"/>
        <end position="105"/>
    </location>
</feature>
<keyword evidence="2" id="KW-0812">Transmembrane</keyword>